<dbReference type="Pfam" id="PF01527">
    <property type="entry name" value="HTH_Tnp_1"/>
    <property type="match status" value="1"/>
</dbReference>
<keyword evidence="1" id="KW-0175">Coiled coil</keyword>
<sequence length="389" mass="44363">MARRKRSPEEIIGKLREAEVLLAQGKKVGEVCRSIGVTEQTYYRWRNEYGGLKVDQARRLKELERENARLRKAVSDLTLDKMILKEAAFGKLLSAARRRRCVAHVRQLLGVSERRACRVLGQARSTQRHVPRRRDDEAALTADIVALASEYGRYGYRRVAALLRADGWAVNTKRVARIWRQEGLKVPTKQPKRGRLWLNDGSCIRLRPEWRHHVWAYDFVQDRTHGGRPFRMLTVVDEFSRECLAILVARSLKSDDVLALLGELFVAHGPPGYIRSDNGPEFCAKAVREWLQRLNVGTLFIKPGSPWENGYCESFNGKLRDELLNGEIFYTLLEAEILIERWRQHYNSCRPHSALGYRPPAPEAIDPASAGLAPLRSASPPDASSVLLH</sequence>
<dbReference type="Pfam" id="PF13683">
    <property type="entry name" value="rve_3"/>
    <property type="match status" value="1"/>
</dbReference>
<dbReference type="InterPro" id="IPR036397">
    <property type="entry name" value="RNaseH_sf"/>
</dbReference>
<evidence type="ECO:0000259" key="2">
    <source>
        <dbReference type="PROSITE" id="PS50994"/>
    </source>
</evidence>
<dbReference type="GO" id="GO:0003677">
    <property type="term" value="F:DNA binding"/>
    <property type="evidence" value="ECO:0007669"/>
    <property type="project" value="InterPro"/>
</dbReference>
<dbReference type="NCBIfam" id="NF033516">
    <property type="entry name" value="transpos_IS3"/>
    <property type="match status" value="1"/>
</dbReference>
<dbReference type="Proteomes" id="UP000778970">
    <property type="component" value="Unassembled WGS sequence"/>
</dbReference>
<dbReference type="GO" id="GO:0015074">
    <property type="term" value="P:DNA integration"/>
    <property type="evidence" value="ECO:0007669"/>
    <property type="project" value="InterPro"/>
</dbReference>
<dbReference type="GO" id="GO:0006313">
    <property type="term" value="P:DNA transposition"/>
    <property type="evidence" value="ECO:0007669"/>
    <property type="project" value="InterPro"/>
</dbReference>
<organism evidence="3 4">
    <name type="scientific">Rhodovibrio salinarum</name>
    <dbReference type="NCBI Taxonomy" id="1087"/>
    <lineage>
        <taxon>Bacteria</taxon>
        <taxon>Pseudomonadati</taxon>
        <taxon>Pseudomonadota</taxon>
        <taxon>Alphaproteobacteria</taxon>
        <taxon>Rhodospirillales</taxon>
        <taxon>Rhodovibrionaceae</taxon>
        <taxon>Rhodovibrio</taxon>
    </lineage>
</organism>
<comment type="caution">
    <text evidence="3">The sequence shown here is derived from an EMBL/GenBank/DDBJ whole genome shotgun (WGS) entry which is preliminary data.</text>
</comment>
<dbReference type="InterPro" id="IPR012337">
    <property type="entry name" value="RNaseH-like_sf"/>
</dbReference>
<name>A0A934QKN6_9PROT</name>
<dbReference type="Gene3D" id="3.30.420.10">
    <property type="entry name" value="Ribonuclease H-like superfamily/Ribonuclease H"/>
    <property type="match status" value="1"/>
</dbReference>
<protein>
    <submittedName>
        <fullName evidence="3">IS3 family transposase</fullName>
    </submittedName>
</protein>
<evidence type="ECO:0000256" key="1">
    <source>
        <dbReference type="SAM" id="Coils"/>
    </source>
</evidence>
<dbReference type="InterPro" id="IPR002514">
    <property type="entry name" value="Transposase_8"/>
</dbReference>
<dbReference type="PANTHER" id="PTHR47515:SF1">
    <property type="entry name" value="BLR2054 PROTEIN"/>
    <property type="match status" value="1"/>
</dbReference>
<reference evidence="3" key="1">
    <citation type="submission" date="2017-08" db="EMBL/GenBank/DDBJ databases">
        <authorList>
            <person name="Imhoff J.F."/>
            <person name="Rahn T."/>
            <person name="Kuenzel S."/>
            <person name="Neulinger S.C."/>
        </authorList>
    </citation>
    <scope>NUCLEOTIDE SEQUENCE</scope>
    <source>
        <strain evidence="3">DSM 9154</strain>
    </source>
</reference>
<evidence type="ECO:0000313" key="4">
    <source>
        <dbReference type="Proteomes" id="UP000778970"/>
    </source>
</evidence>
<feature type="coiled-coil region" evidence="1">
    <location>
        <begin position="53"/>
        <end position="80"/>
    </location>
</feature>
<dbReference type="Pfam" id="PF13276">
    <property type="entry name" value="HTH_21"/>
    <property type="match status" value="1"/>
</dbReference>
<evidence type="ECO:0000313" key="3">
    <source>
        <dbReference type="EMBL" id="MBK1698300.1"/>
    </source>
</evidence>
<dbReference type="InterPro" id="IPR025948">
    <property type="entry name" value="HTH-like_dom"/>
</dbReference>
<dbReference type="PANTHER" id="PTHR47515">
    <property type="entry name" value="LOW CALCIUM RESPONSE LOCUS PROTEIN T"/>
    <property type="match status" value="1"/>
</dbReference>
<dbReference type="AlphaFoldDB" id="A0A934QKN6"/>
<dbReference type="InterPro" id="IPR009057">
    <property type="entry name" value="Homeodomain-like_sf"/>
</dbReference>
<reference evidence="3" key="2">
    <citation type="journal article" date="2020" name="Microorganisms">
        <title>Osmotic Adaptation and Compatible Solute Biosynthesis of Phototrophic Bacteria as Revealed from Genome Analyses.</title>
        <authorList>
            <person name="Imhoff J.F."/>
            <person name="Rahn T."/>
            <person name="Kunzel S."/>
            <person name="Keller A."/>
            <person name="Neulinger S.C."/>
        </authorList>
    </citation>
    <scope>NUCLEOTIDE SEQUENCE</scope>
    <source>
        <strain evidence="3">DSM 9154</strain>
    </source>
</reference>
<accession>A0A934QKN6</accession>
<dbReference type="RefSeq" id="WP_156092682.1">
    <property type="nucleotide sequence ID" value="NZ_NRRE01000027.1"/>
</dbReference>
<proteinExistence type="predicted"/>
<dbReference type="SUPFAM" id="SSF53098">
    <property type="entry name" value="Ribonuclease H-like"/>
    <property type="match status" value="1"/>
</dbReference>
<dbReference type="SUPFAM" id="SSF46689">
    <property type="entry name" value="Homeodomain-like"/>
    <property type="match status" value="1"/>
</dbReference>
<keyword evidence="4" id="KW-1185">Reference proteome</keyword>
<dbReference type="GO" id="GO:0004803">
    <property type="term" value="F:transposase activity"/>
    <property type="evidence" value="ECO:0007669"/>
    <property type="project" value="InterPro"/>
</dbReference>
<dbReference type="InterPro" id="IPR001584">
    <property type="entry name" value="Integrase_cat-core"/>
</dbReference>
<dbReference type="PROSITE" id="PS50994">
    <property type="entry name" value="INTEGRASE"/>
    <property type="match status" value="1"/>
</dbReference>
<dbReference type="InterPro" id="IPR048020">
    <property type="entry name" value="Transpos_IS3"/>
</dbReference>
<dbReference type="EMBL" id="NRRE01000027">
    <property type="protein sequence ID" value="MBK1698300.1"/>
    <property type="molecule type" value="Genomic_DNA"/>
</dbReference>
<feature type="domain" description="Integrase catalytic" evidence="2">
    <location>
        <begin position="204"/>
        <end position="367"/>
    </location>
</feature>
<gene>
    <name evidence="3" type="ORF">CKO21_13715</name>
</gene>